<dbReference type="OrthoDB" id="9786557at2"/>
<name>A0A1B3ZEQ6_9SPHN</name>
<dbReference type="Pfam" id="PF08327">
    <property type="entry name" value="AHSA1"/>
    <property type="match status" value="1"/>
</dbReference>
<dbReference type="EMBL" id="CP014168">
    <property type="protein sequence ID" value="AOH85897.1"/>
    <property type="molecule type" value="Genomic_DNA"/>
</dbReference>
<dbReference type="KEGG" id="span:AWL63_20005"/>
<dbReference type="InterPro" id="IPR023393">
    <property type="entry name" value="START-like_dom_sf"/>
</dbReference>
<dbReference type="Proteomes" id="UP000094256">
    <property type="component" value="Chromosome"/>
</dbReference>
<organism evidence="3 4">
    <name type="scientific">Sphingomonas panacis</name>
    <dbReference type="NCBI Taxonomy" id="1560345"/>
    <lineage>
        <taxon>Bacteria</taxon>
        <taxon>Pseudomonadati</taxon>
        <taxon>Pseudomonadota</taxon>
        <taxon>Alphaproteobacteria</taxon>
        <taxon>Sphingomonadales</taxon>
        <taxon>Sphingomonadaceae</taxon>
        <taxon>Sphingomonas</taxon>
    </lineage>
</organism>
<dbReference type="AlphaFoldDB" id="A0A1B3ZEQ6"/>
<sequence>MTDSATHSAARTILASPRAIYRAFLDPETVTSWRPPKGMTAKIFHFDLRPGGGYRIAFIYDDAEARQGKSSADADTFEGRFVELVPEEKIVEAITFESDDPAFGGTMTITTRLTPVRDGTKVTFVAENVPPGISSADHKTGMESTLKNLANLLE</sequence>
<keyword evidence="4" id="KW-1185">Reference proteome</keyword>
<dbReference type="CDD" id="cd08895">
    <property type="entry name" value="SRPBCC_CalC_Aha1-like_2"/>
    <property type="match status" value="1"/>
</dbReference>
<evidence type="ECO:0000259" key="2">
    <source>
        <dbReference type="Pfam" id="PF08327"/>
    </source>
</evidence>
<feature type="domain" description="Activator of Hsp90 ATPase homologue 1/2-like C-terminal" evidence="2">
    <location>
        <begin position="15"/>
        <end position="154"/>
    </location>
</feature>
<dbReference type="Gene3D" id="3.30.530.20">
    <property type="match status" value="1"/>
</dbReference>
<comment type="similarity">
    <text evidence="1">Belongs to the AHA1 family.</text>
</comment>
<dbReference type="InterPro" id="IPR013538">
    <property type="entry name" value="ASHA1/2-like_C"/>
</dbReference>
<gene>
    <name evidence="3" type="ORF">AWL63_20005</name>
</gene>
<accession>A0A1B3ZEQ6</accession>
<dbReference type="SUPFAM" id="SSF55961">
    <property type="entry name" value="Bet v1-like"/>
    <property type="match status" value="1"/>
</dbReference>
<reference evidence="3 4" key="1">
    <citation type="submission" date="2016-01" db="EMBL/GenBank/DDBJ databases">
        <title>Complete genome and mega plasmid sequence of Sphingomonas panacis DCY99 elicits systemic resistance in rice to Xanthomonas oryzae.</title>
        <authorList>
            <person name="Kim Y.J."/>
            <person name="Yang D.C."/>
            <person name="Sing P."/>
        </authorList>
    </citation>
    <scope>NUCLEOTIDE SEQUENCE [LARGE SCALE GENOMIC DNA]</scope>
    <source>
        <strain evidence="3 4">DCY99</strain>
    </source>
</reference>
<evidence type="ECO:0000313" key="4">
    <source>
        <dbReference type="Proteomes" id="UP000094256"/>
    </source>
</evidence>
<protein>
    <submittedName>
        <fullName evidence="3">ATPase</fullName>
    </submittedName>
</protein>
<proteinExistence type="inferred from homology"/>
<evidence type="ECO:0000256" key="1">
    <source>
        <dbReference type="ARBA" id="ARBA00006817"/>
    </source>
</evidence>
<evidence type="ECO:0000313" key="3">
    <source>
        <dbReference type="EMBL" id="AOH85897.1"/>
    </source>
</evidence>
<dbReference type="RefSeq" id="WP_069206424.1">
    <property type="nucleotide sequence ID" value="NZ_CP014168.1"/>
</dbReference>